<keyword evidence="1" id="KW-0732">Signal</keyword>
<name>A0ABR7XTN3_9SPHI</name>
<gene>
    <name evidence="6" type="ORF">H8B21_13210</name>
</gene>
<dbReference type="Proteomes" id="UP000651112">
    <property type="component" value="Unassembled WGS sequence"/>
</dbReference>
<feature type="domain" description="DUF4986" evidence="3">
    <location>
        <begin position="549"/>
        <end position="631"/>
    </location>
</feature>
<evidence type="ECO:0000313" key="7">
    <source>
        <dbReference type="Proteomes" id="UP000651112"/>
    </source>
</evidence>
<feature type="domain" description="Glycoside hydrolase GH146 substrate-binding" evidence="4">
    <location>
        <begin position="656"/>
        <end position="785"/>
    </location>
</feature>
<dbReference type="RefSeq" id="WP_190314246.1">
    <property type="nucleotide sequence ID" value="NZ_JACNYL010000003.1"/>
</dbReference>
<dbReference type="InterPro" id="IPR032275">
    <property type="entry name" value="DUF4986"/>
</dbReference>
<proteinExistence type="predicted"/>
<dbReference type="PANTHER" id="PTHR31151">
    <property type="entry name" value="PROLINE-TRNA LIGASE (DUF1680)"/>
    <property type="match status" value="1"/>
</dbReference>
<dbReference type="Pfam" id="PF20736">
    <property type="entry name" value="Glyco_hydro127M"/>
    <property type="match status" value="1"/>
</dbReference>
<evidence type="ECO:0000313" key="6">
    <source>
        <dbReference type="EMBL" id="MBD1422529.1"/>
    </source>
</evidence>
<dbReference type="Pfam" id="PF20620">
    <property type="entry name" value="DUF6805"/>
    <property type="match status" value="1"/>
</dbReference>
<dbReference type="PANTHER" id="PTHR31151:SF0">
    <property type="entry name" value="PROLINE-TRNA LIGASE (DUF1680)"/>
    <property type="match status" value="1"/>
</dbReference>
<dbReference type="SUPFAM" id="SSF48208">
    <property type="entry name" value="Six-hairpin glycosidases"/>
    <property type="match status" value="1"/>
</dbReference>
<evidence type="ECO:0000256" key="1">
    <source>
        <dbReference type="SAM" id="SignalP"/>
    </source>
</evidence>
<evidence type="ECO:0000259" key="2">
    <source>
        <dbReference type="Pfam" id="PF07944"/>
    </source>
</evidence>
<feature type="signal peptide" evidence="1">
    <location>
        <begin position="1"/>
        <end position="22"/>
    </location>
</feature>
<dbReference type="InterPro" id="IPR049046">
    <property type="entry name" value="Beta-AFase-like_GH127_middle"/>
</dbReference>
<feature type="domain" description="Non-reducing end beta-L-arabinofuranosidase-like GH127 catalytic" evidence="2">
    <location>
        <begin position="35"/>
        <end position="416"/>
    </location>
</feature>
<keyword evidence="7" id="KW-1185">Reference proteome</keyword>
<dbReference type="InterPro" id="IPR012878">
    <property type="entry name" value="Beta-AFase-like_GH127_cat"/>
</dbReference>
<evidence type="ECO:0000259" key="5">
    <source>
        <dbReference type="Pfam" id="PF20736"/>
    </source>
</evidence>
<dbReference type="Pfam" id="PF07944">
    <property type="entry name" value="Beta-AFase-like_GH127_cat"/>
    <property type="match status" value="1"/>
</dbReference>
<accession>A0ABR7XTN3</accession>
<organism evidence="6 7">
    <name type="scientific">Sphingobacterium chuzhouense</name>
    <dbReference type="NCBI Taxonomy" id="1742264"/>
    <lineage>
        <taxon>Bacteria</taxon>
        <taxon>Pseudomonadati</taxon>
        <taxon>Bacteroidota</taxon>
        <taxon>Sphingobacteriia</taxon>
        <taxon>Sphingobacteriales</taxon>
        <taxon>Sphingobacteriaceae</taxon>
        <taxon>Sphingobacterium</taxon>
    </lineage>
</organism>
<reference evidence="6 7" key="1">
    <citation type="submission" date="2020-08" db="EMBL/GenBank/DDBJ databases">
        <title>Sphingobacterium sp. DN00404 isolated from aquaculture water.</title>
        <authorList>
            <person name="Zhang M."/>
        </authorList>
    </citation>
    <scope>NUCLEOTIDE SEQUENCE [LARGE SCALE GENOMIC DNA]</scope>
    <source>
        <strain evidence="6 7">KCTC 42746</strain>
    </source>
</reference>
<feature type="domain" description="Non-reducing end beta-L-arabinofuranosidase-like GH127 middle" evidence="5">
    <location>
        <begin position="426"/>
        <end position="520"/>
    </location>
</feature>
<evidence type="ECO:0000259" key="3">
    <source>
        <dbReference type="Pfam" id="PF16375"/>
    </source>
</evidence>
<feature type="chain" id="PRO_5046736331" evidence="1">
    <location>
        <begin position="23"/>
        <end position="788"/>
    </location>
</feature>
<protein>
    <submittedName>
        <fullName evidence="6">Glycoside hydrolase family 127 protein</fullName>
    </submittedName>
</protein>
<dbReference type="InterPro" id="IPR008928">
    <property type="entry name" value="6-hairpin_glycosidase_sf"/>
</dbReference>
<dbReference type="Pfam" id="PF16375">
    <property type="entry name" value="DUF4986"/>
    <property type="match status" value="1"/>
</dbReference>
<comment type="caution">
    <text evidence="6">The sequence shown here is derived from an EMBL/GenBank/DDBJ whole genome shotgun (WGS) entry which is preliminary data.</text>
</comment>
<sequence length="788" mass="89830">MKLKKLISICLLSTAIGTVLQAQTQKQIDYFELRDVRLLPSPFKHAEELDLNYLLELDADRLLTPFLREANLPSPTESYGNWENTGLDGHIGGHYVSALSHMYASTGDSRIKERLDHMLRNLKRCQDANGDGYIGGVPEGKELWEEVKRGKIKAGGFSLNERWVPLYNIHKTYAGLRDAYLLTSDEMAKEMLVKMTDWAIALVEGLSEEQIQDMLRSEHGGLNETFADVAAITQNPKYLVLAKQFSQKAVLNPLLAHEDYLTGKHANTQIPKVLGFKRIADLFEDDQWADAARYFWENVIERRSVSIGGNSVSEHFNPVDDFSKMIQSIEGPETCNTYNMLRLTRMLYQTDPKSKYLDYYERALYNHILSTQNPETGGLVYFTQMRPGHYRVYSQPHTSMWCCVGSGIENHAKYGEMIYAHSGDDLFVNLFIPSTLNWQEKNVKLVQENNFPTENKIQFTVHPKSATSFALRIRKPGWLAGEPVVQLNGKPYDAIPSEEGWITIERQWEKSDRVSVELPMHIHTEQLPDRSNYYSILYGPLVLAATTSTEDLAGLFADDSRMGHVARGRQIPLRDMPILTTRPDNIPNLVKRVDNGLLRFKLSGLRLGKEQLSMELEPFYKTHEARYIIYWPQATEEELAALQEKTEREERESLRLAGITIDRVVSGEQQPESDHFIKEENTQAGSIEDVRWREAKGWFSYAVKTDPKENVQLFIRYLDEENRKTNVLINDKEIGKLPQDNLGSGEVKTAVIAIPPNSNKAATFQVKIAADTPSTSHKILEIRIIKAD</sequence>
<dbReference type="GO" id="GO:0016787">
    <property type="term" value="F:hydrolase activity"/>
    <property type="evidence" value="ECO:0007669"/>
    <property type="project" value="UniProtKB-KW"/>
</dbReference>
<dbReference type="EMBL" id="JACNYL010000003">
    <property type="protein sequence ID" value="MBD1422529.1"/>
    <property type="molecule type" value="Genomic_DNA"/>
</dbReference>
<evidence type="ECO:0000259" key="4">
    <source>
        <dbReference type="Pfam" id="PF20620"/>
    </source>
</evidence>
<keyword evidence="6" id="KW-0378">Hydrolase</keyword>
<dbReference type="InterPro" id="IPR046544">
    <property type="entry name" value="GH146_SB_dom"/>
</dbReference>